<keyword evidence="3 4" id="KW-0833">Ubl conjugation pathway</keyword>
<dbReference type="InterPro" id="IPR058923">
    <property type="entry name" value="RCC1-like_dom"/>
</dbReference>
<dbReference type="Pfam" id="PF25390">
    <property type="entry name" value="WD40_RLD"/>
    <property type="match status" value="1"/>
</dbReference>
<dbReference type="InterPro" id="IPR000408">
    <property type="entry name" value="Reg_chr_condens"/>
</dbReference>
<evidence type="ECO:0000256" key="3">
    <source>
        <dbReference type="ARBA" id="ARBA00022786"/>
    </source>
</evidence>
<feature type="repeat" description="RCC1" evidence="5">
    <location>
        <begin position="206"/>
        <end position="259"/>
    </location>
</feature>
<sequence>MVRLYCWGDSSSGQFGAQKALSPVIWTVPGIITDICSGDQHTLLLTKDGGVLSCGSHSQDRLGRKKLKDASTPGRLGGLGDVVSVACGQDHSLALCASGHVFSWGANKDGQLGMSPHQQLKCRRPSRVPIPMPVPVIQVACGNVHCLALTEGGDVFTWGRNSHGQLGLGKNILLQHNPVLITALTGAPVTQISVGATHSFFLTLPGLVYCCGANKSGQLGLNRLDEKGRFNICVVPALRPLDISFISCGEAHTAVLTKEGNVFTFGEGRHGQLGHNSTEIEKAPRLVDGVDGPAAQIACGRYHTLVLGSSGQLWAFGNGAKGQIGTGGSEDSLTPTLVKLPLMNDDQAAMPSNLKISAGWNTNFAFFSPTQTSNQRQITGRLDETKLQNWLSLRTGNTEAKRGVSGMFFSSSSLVASFTMANSSPRTAGALTVDLEAASRVFDQMLAVRWIKQTVNIQVLFELLMASKDIKSPEIFMVLLTCPLLLEDCYVAKTVVPLSRIIADMSEKNRETLKGWWSSLTPTILTKHIMVFKNALAFLLRDQLLETHNTDVRFQLEALELLYKANKAGKPYKVPLTTFHVEEIYDNVVQSAQHSKVEHDENTPSIFCSYPFVLTLECKVELFHTRANKIKEELYIKAMTMHAELFGGLVDSAPPPYFQLTLRRTHLVEDTFRHLAAADHIAFQRELLVQFMDDRKVMNVNKSDLFLNVFDELIAPESEMFMSNESKTLLWFPSKPKVEKKTYFFFGVLCGLALYNKIIIHLPFPLVLFKKLLRIKPSLDDMREFDPIMAESLRCMLEDYTPADMEDLEATFTVPWDGESVELEPAEPGKAVTASNKKHFVNTFIDYAFNKSVEEVFEEFKRGFFKVFEYDDVNFFQPAELQTVMMGQEDYDWDVFKQNAVYEGDYYAKHPNIIVFWKVFERLTAEEKKKFFLFLTGSDRVPFLGMKSIKMRVAVLPNANETHRPESLTCHNLLLLPLYQSYPVEEMEMETKLLQAINHNRGFWKENTAE</sequence>
<dbReference type="Gene3D" id="3.90.1750.10">
    <property type="entry name" value="Hect, E3 ligase catalytic domains"/>
    <property type="match status" value="1"/>
</dbReference>
<evidence type="ECO:0000313" key="8">
    <source>
        <dbReference type="Proteomes" id="UP001178508"/>
    </source>
</evidence>
<dbReference type="Gene3D" id="3.30.2410.10">
    <property type="entry name" value="Hect, E3 ligase catalytic domain"/>
    <property type="match status" value="1"/>
</dbReference>
<dbReference type="Gene3D" id="3.30.2160.10">
    <property type="entry name" value="Hect, E3 ligase catalytic domain"/>
    <property type="match status" value="1"/>
</dbReference>
<dbReference type="SUPFAM" id="SSF56204">
    <property type="entry name" value="Hect, E3 ligase catalytic domain"/>
    <property type="match status" value="1"/>
</dbReference>
<dbReference type="InterPro" id="IPR035983">
    <property type="entry name" value="Hect_E3_ubiquitin_ligase"/>
</dbReference>
<keyword evidence="1" id="KW-0808">Transferase</keyword>
<dbReference type="FunFam" id="3.30.2410.10:FF:000003">
    <property type="entry name" value="probable E3 ubiquitin-protein ligase HERC4 isoform X1"/>
    <property type="match status" value="1"/>
</dbReference>
<dbReference type="Proteomes" id="UP001178508">
    <property type="component" value="Chromosome 10"/>
</dbReference>
<feature type="repeat" description="RCC1" evidence="5">
    <location>
        <begin position="2"/>
        <end position="48"/>
    </location>
</feature>
<dbReference type="EMBL" id="OY660873">
    <property type="protein sequence ID" value="CAJ1065606.1"/>
    <property type="molecule type" value="Genomic_DNA"/>
</dbReference>
<proteinExistence type="predicted"/>
<feature type="repeat" description="RCC1" evidence="5">
    <location>
        <begin position="49"/>
        <end position="98"/>
    </location>
</feature>
<dbReference type="InterPro" id="IPR000569">
    <property type="entry name" value="HECT_dom"/>
</dbReference>
<gene>
    <name evidence="7" type="ORF">XNOV1_A000499</name>
</gene>
<evidence type="ECO:0000256" key="1">
    <source>
        <dbReference type="ARBA" id="ARBA00022679"/>
    </source>
</evidence>
<keyword evidence="2" id="KW-0677">Repeat</keyword>
<name>A0AAV1FXA9_XYRNO</name>
<feature type="domain" description="HECT" evidence="6">
    <location>
        <begin position="704"/>
        <end position="1003"/>
    </location>
</feature>
<dbReference type="GO" id="GO:0004842">
    <property type="term" value="F:ubiquitin-protein transferase activity"/>
    <property type="evidence" value="ECO:0007669"/>
    <property type="project" value="InterPro"/>
</dbReference>
<dbReference type="InterPro" id="IPR009091">
    <property type="entry name" value="RCC1/BLIP-II"/>
</dbReference>
<evidence type="ECO:0000256" key="5">
    <source>
        <dbReference type="PROSITE-ProRule" id="PRU00235"/>
    </source>
</evidence>
<dbReference type="PRINTS" id="PR00633">
    <property type="entry name" value="RCCNDNSATION"/>
</dbReference>
<feature type="repeat" description="RCC1" evidence="5">
    <location>
        <begin position="311"/>
        <end position="369"/>
    </location>
</feature>
<feature type="repeat" description="RCC1" evidence="5">
    <location>
        <begin position="99"/>
        <end position="152"/>
    </location>
</feature>
<evidence type="ECO:0000256" key="4">
    <source>
        <dbReference type="PROSITE-ProRule" id="PRU00104"/>
    </source>
</evidence>
<protein>
    <submittedName>
        <fullName evidence="7">Probable E3 ubiquitin-protein ligase HERC6</fullName>
    </submittedName>
</protein>
<dbReference type="Pfam" id="PF00632">
    <property type="entry name" value="HECT"/>
    <property type="match status" value="1"/>
</dbReference>
<dbReference type="Gene3D" id="2.130.10.30">
    <property type="entry name" value="Regulator of chromosome condensation 1/beta-lactamase-inhibitor protein II"/>
    <property type="match status" value="2"/>
</dbReference>
<dbReference type="InterPro" id="IPR051709">
    <property type="entry name" value="Ub-ligase/GTPase-reg"/>
</dbReference>
<organism evidence="7 8">
    <name type="scientific">Xyrichtys novacula</name>
    <name type="common">Pearly razorfish</name>
    <name type="synonym">Hemipteronotus novacula</name>
    <dbReference type="NCBI Taxonomy" id="13765"/>
    <lineage>
        <taxon>Eukaryota</taxon>
        <taxon>Metazoa</taxon>
        <taxon>Chordata</taxon>
        <taxon>Craniata</taxon>
        <taxon>Vertebrata</taxon>
        <taxon>Euteleostomi</taxon>
        <taxon>Actinopterygii</taxon>
        <taxon>Neopterygii</taxon>
        <taxon>Teleostei</taxon>
        <taxon>Neoteleostei</taxon>
        <taxon>Acanthomorphata</taxon>
        <taxon>Eupercaria</taxon>
        <taxon>Labriformes</taxon>
        <taxon>Labridae</taxon>
        <taxon>Xyrichtys</taxon>
    </lineage>
</organism>
<dbReference type="PROSITE" id="PS50237">
    <property type="entry name" value="HECT"/>
    <property type="match status" value="1"/>
</dbReference>
<evidence type="ECO:0000259" key="6">
    <source>
        <dbReference type="PROSITE" id="PS50237"/>
    </source>
</evidence>
<keyword evidence="8" id="KW-1185">Reference proteome</keyword>
<dbReference type="AlphaFoldDB" id="A0AAV1FXA9"/>
<dbReference type="PROSITE" id="PS00626">
    <property type="entry name" value="RCC1_2"/>
    <property type="match status" value="2"/>
</dbReference>
<feature type="repeat" description="RCC1" evidence="5">
    <location>
        <begin position="153"/>
        <end position="205"/>
    </location>
</feature>
<dbReference type="SMART" id="SM00119">
    <property type="entry name" value="HECTc"/>
    <property type="match status" value="1"/>
</dbReference>
<feature type="repeat" description="RCC1" evidence="5">
    <location>
        <begin position="260"/>
        <end position="310"/>
    </location>
</feature>
<dbReference type="PANTHER" id="PTHR45622:SF11">
    <property type="entry name" value="E3 UBIQUITIN-PROTEIN LIGASE HERC6-RELATED"/>
    <property type="match status" value="1"/>
</dbReference>
<dbReference type="GO" id="GO:0005737">
    <property type="term" value="C:cytoplasm"/>
    <property type="evidence" value="ECO:0007669"/>
    <property type="project" value="TreeGrafter"/>
</dbReference>
<reference evidence="7" key="1">
    <citation type="submission" date="2023-08" db="EMBL/GenBank/DDBJ databases">
        <authorList>
            <person name="Alioto T."/>
            <person name="Alioto T."/>
            <person name="Gomez Garrido J."/>
        </authorList>
    </citation>
    <scope>NUCLEOTIDE SEQUENCE</scope>
</reference>
<dbReference type="PROSITE" id="PS50012">
    <property type="entry name" value="RCC1_3"/>
    <property type="match status" value="7"/>
</dbReference>
<evidence type="ECO:0000313" key="7">
    <source>
        <dbReference type="EMBL" id="CAJ1065606.1"/>
    </source>
</evidence>
<feature type="active site" description="Glycyl thioester intermediate" evidence="4">
    <location>
        <position position="970"/>
    </location>
</feature>
<evidence type="ECO:0000256" key="2">
    <source>
        <dbReference type="ARBA" id="ARBA00022737"/>
    </source>
</evidence>
<accession>A0AAV1FXA9</accession>
<dbReference type="PANTHER" id="PTHR45622">
    <property type="entry name" value="UBIQUITIN-PROTEIN LIGASE E3A-RELATED"/>
    <property type="match status" value="1"/>
</dbReference>
<dbReference type="SUPFAM" id="SSF50985">
    <property type="entry name" value="RCC1/BLIP-II"/>
    <property type="match status" value="1"/>
</dbReference>